<feature type="compositionally biased region" description="Basic and acidic residues" evidence="2">
    <location>
        <begin position="73"/>
        <end position="86"/>
    </location>
</feature>
<evidence type="ECO:0000256" key="1">
    <source>
        <dbReference type="ARBA" id="ARBA00022737"/>
    </source>
</evidence>
<evidence type="ECO:0000256" key="2">
    <source>
        <dbReference type="SAM" id="MobiDB-lite"/>
    </source>
</evidence>
<reference evidence="4" key="1">
    <citation type="submission" date="2021-01" db="EMBL/GenBank/DDBJ databases">
        <authorList>
            <person name="Kaushik A."/>
        </authorList>
    </citation>
    <scope>NUCLEOTIDE SEQUENCE</scope>
    <source>
        <strain evidence="4">AG3-T5</strain>
    </source>
</reference>
<feature type="region of interest" description="Disordered" evidence="2">
    <location>
        <begin position="72"/>
        <end position="139"/>
    </location>
</feature>
<feature type="non-terminal residue" evidence="4">
    <location>
        <position position="1"/>
    </location>
</feature>
<dbReference type="InterPro" id="IPR007111">
    <property type="entry name" value="NACHT_NTPase"/>
</dbReference>
<accession>A0A8H3B746</accession>
<feature type="compositionally biased region" description="Polar residues" evidence="2">
    <location>
        <begin position="106"/>
        <end position="131"/>
    </location>
</feature>
<gene>
    <name evidence="4" type="ORF">RDB_LOCUS121225</name>
</gene>
<dbReference type="EMBL" id="CAJMWW010000130">
    <property type="protein sequence ID" value="CAE6448914.1"/>
    <property type="molecule type" value="Genomic_DNA"/>
</dbReference>
<comment type="caution">
    <text evidence="4">The sequence shown here is derived from an EMBL/GenBank/DDBJ whole genome shotgun (WGS) entry which is preliminary data.</text>
</comment>
<keyword evidence="1" id="KW-0677">Repeat</keyword>
<dbReference type="Gene3D" id="3.40.50.300">
    <property type="entry name" value="P-loop containing nucleotide triphosphate hydrolases"/>
    <property type="match status" value="1"/>
</dbReference>
<evidence type="ECO:0000313" key="4">
    <source>
        <dbReference type="EMBL" id="CAE6448914.1"/>
    </source>
</evidence>
<dbReference type="AlphaFoldDB" id="A0A8H3B746"/>
<dbReference type="SUPFAM" id="SSF52540">
    <property type="entry name" value="P-loop containing nucleoside triphosphate hydrolases"/>
    <property type="match status" value="1"/>
</dbReference>
<proteinExistence type="predicted"/>
<dbReference type="Proteomes" id="UP000663841">
    <property type="component" value="Unassembled WGS sequence"/>
</dbReference>
<evidence type="ECO:0000313" key="5">
    <source>
        <dbReference type="Proteomes" id="UP000663841"/>
    </source>
</evidence>
<feature type="compositionally biased region" description="Low complexity" evidence="2">
    <location>
        <begin position="95"/>
        <end position="105"/>
    </location>
</feature>
<dbReference type="InterPro" id="IPR027417">
    <property type="entry name" value="P-loop_NTPase"/>
</dbReference>
<protein>
    <recommendedName>
        <fullName evidence="3">NACHT domain-containing protein</fullName>
    </recommendedName>
</protein>
<dbReference type="Pfam" id="PF24883">
    <property type="entry name" value="NPHP3_N"/>
    <property type="match status" value="1"/>
</dbReference>
<dbReference type="PANTHER" id="PTHR10039">
    <property type="entry name" value="AMELOGENIN"/>
    <property type="match status" value="1"/>
</dbReference>
<dbReference type="PROSITE" id="PS50837">
    <property type="entry name" value="NACHT"/>
    <property type="match status" value="1"/>
</dbReference>
<sequence>AQEKDSTDDQGCRPRLRNRIRKTSAVARACRLFAPSNPRTTFPIQFSITTASLNYHQMEFWSLKSKRINKKVTTSEDHLHPGERRGGKWTRLLSRSKSPRASGSSTTTNDGLTYDNQSHQISSEPSPRSGTPQGGDIPTTAELTPAIALENDSNDTTSNTNSTSAAWAGLEQALLVLRIATKTCPTLRLAIDDLVSCLPLFEMAARNHKDYEDLATSLKLMAGLLTQHLENATSEPMINIFTGIAEAVRREIELVGKRQSREGLRRVLGSSGDDADLIRRYRRIEQLFRQLQGEASLSAWSISSKHYVNTQLENLRAAKLARYNSELAMDVSRRACTENTRTEILDNLVKWSGDRNMASIYWMNGMAGTGKTTIAYSTCVALESSKQLAASFFCTRMSPECRDAKRIVSTIAYQLARRSAPFRSALCKVLEEDMDVATGTISAQFEQLLRVPLMEAKNNMPNNLVVVIDGLDECDDSYIAELFLGLLFRSIVDLPIRFFVTSRPEPMIRHRMMSESERSRSILYLHEIEPSLVQADIELYLKKELAHVFPLDEEVKKLAEHAGKLFIYAATAVRYICPLNRAVSSRERLETILAANTTSNKSLLPIDALYSAILTAAIEDEALERKEQGYMKLVVWTIVCAREPVLISTIAAITGLGNLDKVVAALEPLRSVFCEGILVAICAVVDGST</sequence>
<feature type="domain" description="NACHT" evidence="3">
    <location>
        <begin position="359"/>
        <end position="504"/>
    </location>
</feature>
<organism evidence="4 5">
    <name type="scientific">Rhizoctonia solani</name>
    <dbReference type="NCBI Taxonomy" id="456999"/>
    <lineage>
        <taxon>Eukaryota</taxon>
        <taxon>Fungi</taxon>
        <taxon>Dikarya</taxon>
        <taxon>Basidiomycota</taxon>
        <taxon>Agaricomycotina</taxon>
        <taxon>Agaricomycetes</taxon>
        <taxon>Cantharellales</taxon>
        <taxon>Ceratobasidiaceae</taxon>
        <taxon>Rhizoctonia</taxon>
    </lineage>
</organism>
<name>A0A8H3B746_9AGAM</name>
<dbReference type="PANTHER" id="PTHR10039:SF16">
    <property type="entry name" value="GPI INOSITOL-DEACYLASE"/>
    <property type="match status" value="1"/>
</dbReference>
<dbReference type="InterPro" id="IPR056884">
    <property type="entry name" value="NPHP3-like_N"/>
</dbReference>
<evidence type="ECO:0000259" key="3">
    <source>
        <dbReference type="PROSITE" id="PS50837"/>
    </source>
</evidence>